<dbReference type="PROSITE" id="PS00894">
    <property type="entry name" value="HTH_DEOR_1"/>
    <property type="match status" value="1"/>
</dbReference>
<evidence type="ECO:0000256" key="1">
    <source>
        <dbReference type="ARBA" id="ARBA00023015"/>
    </source>
</evidence>
<proteinExistence type="predicted"/>
<dbReference type="Pfam" id="PF08220">
    <property type="entry name" value="HTH_DeoR"/>
    <property type="match status" value="1"/>
</dbReference>
<keyword evidence="6" id="KW-1185">Reference proteome</keyword>
<dbReference type="Gene3D" id="1.10.10.10">
    <property type="entry name" value="Winged helix-like DNA-binding domain superfamily/Winged helix DNA-binding domain"/>
    <property type="match status" value="1"/>
</dbReference>
<dbReference type="PANTHER" id="PTHR30363:SF56">
    <property type="entry name" value="TRANSCRIPTIONAL REGULATOR, DEOR FAMILY"/>
    <property type="match status" value="1"/>
</dbReference>
<reference evidence="6" key="1">
    <citation type="submission" date="2016-10" db="EMBL/GenBank/DDBJ databases">
        <authorList>
            <person name="Varghese N."/>
            <person name="Submissions S."/>
        </authorList>
    </citation>
    <scope>NUCLEOTIDE SEQUENCE [LARGE SCALE GENOMIC DNA]</scope>
    <source>
        <strain evidence="6">VPI 5359</strain>
    </source>
</reference>
<dbReference type="GO" id="GO:0003700">
    <property type="term" value="F:DNA-binding transcription factor activity"/>
    <property type="evidence" value="ECO:0007669"/>
    <property type="project" value="InterPro"/>
</dbReference>
<dbReference type="PANTHER" id="PTHR30363">
    <property type="entry name" value="HTH-TYPE TRANSCRIPTIONAL REGULATOR SRLR-RELATED"/>
    <property type="match status" value="1"/>
</dbReference>
<dbReference type="InterPro" id="IPR036390">
    <property type="entry name" value="WH_DNA-bd_sf"/>
</dbReference>
<keyword evidence="3" id="KW-0804">Transcription</keyword>
<dbReference type="InterPro" id="IPR037171">
    <property type="entry name" value="NagB/RpiA_transferase-like"/>
</dbReference>
<evidence type="ECO:0000256" key="3">
    <source>
        <dbReference type="ARBA" id="ARBA00023163"/>
    </source>
</evidence>
<sequence>MLTEERQGIILEVLNERGAITVGELTDILETSESTIRRDLTTLGEKGLLKKVHGGATALESSAYSASEKDVHFKQSQFGEEKHAIGRRAADIIKPEDFVYIDAGTTTEALVEAITETQAVYVTNGLVHAEKLLRKGCSVYVPGGRLRPETEAIVGAEALEAIGKYHFTIGFFGTNGIDIRAGYTTPDVGEARIKQEAFGRCRCAYVLADTSKFNQITPVTFGPLEGARIITNALPDLRYKQVTEIVEVK</sequence>
<evidence type="ECO:0000259" key="4">
    <source>
        <dbReference type="PROSITE" id="PS51000"/>
    </source>
</evidence>
<dbReference type="InterPro" id="IPR050313">
    <property type="entry name" value="Carb_Metab_HTH_regulators"/>
</dbReference>
<organism evidence="5 6">
    <name type="scientific">Eubacterium barkeri</name>
    <name type="common">Clostridium barkeri</name>
    <dbReference type="NCBI Taxonomy" id="1528"/>
    <lineage>
        <taxon>Bacteria</taxon>
        <taxon>Bacillati</taxon>
        <taxon>Bacillota</taxon>
        <taxon>Clostridia</taxon>
        <taxon>Eubacteriales</taxon>
        <taxon>Eubacteriaceae</taxon>
        <taxon>Eubacterium</taxon>
    </lineage>
</organism>
<dbReference type="AlphaFoldDB" id="A0A1H3D2J9"/>
<dbReference type="Proteomes" id="UP000199652">
    <property type="component" value="Unassembled WGS sequence"/>
</dbReference>
<dbReference type="RefSeq" id="WP_090243636.1">
    <property type="nucleotide sequence ID" value="NZ_FNOU01000004.1"/>
</dbReference>
<dbReference type="OrthoDB" id="9797223at2"/>
<dbReference type="SMART" id="SM00420">
    <property type="entry name" value="HTH_DEOR"/>
    <property type="match status" value="1"/>
</dbReference>
<name>A0A1H3D2J9_EUBBA</name>
<evidence type="ECO:0000256" key="2">
    <source>
        <dbReference type="ARBA" id="ARBA00023125"/>
    </source>
</evidence>
<dbReference type="InterPro" id="IPR018356">
    <property type="entry name" value="Tscrpt_reg_HTH_DeoR_CS"/>
</dbReference>
<gene>
    <name evidence="5" type="ORF">SAMN04488579_10467</name>
</gene>
<keyword evidence="1" id="KW-0805">Transcription regulation</keyword>
<dbReference type="STRING" id="1528.SAMN04488579_10467"/>
<dbReference type="PRINTS" id="PR00037">
    <property type="entry name" value="HTHLACR"/>
</dbReference>
<dbReference type="PROSITE" id="PS51000">
    <property type="entry name" value="HTH_DEOR_2"/>
    <property type="match status" value="1"/>
</dbReference>
<dbReference type="EMBL" id="FNOU01000004">
    <property type="protein sequence ID" value="SDX60595.1"/>
    <property type="molecule type" value="Genomic_DNA"/>
</dbReference>
<dbReference type="InterPro" id="IPR014036">
    <property type="entry name" value="DeoR-like_C"/>
</dbReference>
<dbReference type="Pfam" id="PF00455">
    <property type="entry name" value="DeoRC"/>
    <property type="match status" value="1"/>
</dbReference>
<keyword evidence="2" id="KW-0238">DNA-binding</keyword>
<dbReference type="InterPro" id="IPR001034">
    <property type="entry name" value="DeoR_HTH"/>
</dbReference>
<dbReference type="SUPFAM" id="SSF100950">
    <property type="entry name" value="NagB/RpiA/CoA transferase-like"/>
    <property type="match status" value="1"/>
</dbReference>
<dbReference type="Gene3D" id="3.40.50.1360">
    <property type="match status" value="1"/>
</dbReference>
<dbReference type="SMART" id="SM01134">
    <property type="entry name" value="DeoRC"/>
    <property type="match status" value="1"/>
</dbReference>
<protein>
    <submittedName>
        <fullName evidence="5">Transcriptional regulator, DeoR family</fullName>
    </submittedName>
</protein>
<dbReference type="SUPFAM" id="SSF46785">
    <property type="entry name" value="Winged helix' DNA-binding domain"/>
    <property type="match status" value="1"/>
</dbReference>
<accession>A0A1H3D2J9</accession>
<dbReference type="GO" id="GO:0003677">
    <property type="term" value="F:DNA binding"/>
    <property type="evidence" value="ECO:0007669"/>
    <property type="project" value="UniProtKB-KW"/>
</dbReference>
<feature type="domain" description="HTH deoR-type" evidence="4">
    <location>
        <begin position="3"/>
        <end position="58"/>
    </location>
</feature>
<evidence type="ECO:0000313" key="5">
    <source>
        <dbReference type="EMBL" id="SDX60595.1"/>
    </source>
</evidence>
<dbReference type="InterPro" id="IPR036388">
    <property type="entry name" value="WH-like_DNA-bd_sf"/>
</dbReference>
<evidence type="ECO:0000313" key="6">
    <source>
        <dbReference type="Proteomes" id="UP000199652"/>
    </source>
</evidence>